<dbReference type="PROSITE" id="PS00141">
    <property type="entry name" value="ASP_PROTEASE"/>
    <property type="match status" value="1"/>
</dbReference>
<keyword evidence="1" id="KW-0863">Zinc-finger</keyword>
<protein>
    <submittedName>
        <fullName evidence="6">CCHC-type domain-containing protein</fullName>
    </submittedName>
</protein>
<keyword evidence="5" id="KW-1185">Reference proteome</keyword>
<evidence type="ECO:0000256" key="1">
    <source>
        <dbReference type="PROSITE-ProRule" id="PRU00047"/>
    </source>
</evidence>
<dbReference type="SMART" id="SM00343">
    <property type="entry name" value="ZnF_C2HC"/>
    <property type="match status" value="1"/>
</dbReference>
<keyword evidence="1" id="KW-0479">Metal-binding</keyword>
<feature type="domain" description="CCHC-type" evidence="3">
    <location>
        <begin position="34"/>
        <end position="47"/>
    </location>
</feature>
<reference evidence="4 5" key="1">
    <citation type="submission" date="2018-11" db="EMBL/GenBank/DDBJ databases">
        <authorList>
            <consortium name="Pathogen Informatics"/>
        </authorList>
    </citation>
    <scope>NUCLEOTIDE SEQUENCE [LARGE SCALE GENOMIC DNA]</scope>
</reference>
<evidence type="ECO:0000313" key="4">
    <source>
        <dbReference type="EMBL" id="VDO40589.1"/>
    </source>
</evidence>
<evidence type="ECO:0000313" key="5">
    <source>
        <dbReference type="Proteomes" id="UP000050761"/>
    </source>
</evidence>
<name>A0A183FC14_HELPZ</name>
<dbReference type="AlphaFoldDB" id="A0A183FC14"/>
<keyword evidence="1" id="KW-0862">Zinc</keyword>
<dbReference type="PROSITE" id="PS50158">
    <property type="entry name" value="ZF_CCHC"/>
    <property type="match status" value="1"/>
</dbReference>
<reference evidence="6" key="2">
    <citation type="submission" date="2019-09" db="UniProtKB">
        <authorList>
            <consortium name="WormBaseParasite"/>
        </authorList>
    </citation>
    <scope>IDENTIFICATION</scope>
</reference>
<dbReference type="SUPFAM" id="SSF57756">
    <property type="entry name" value="Retrovirus zinc finger-like domains"/>
    <property type="match status" value="1"/>
</dbReference>
<evidence type="ECO:0000313" key="6">
    <source>
        <dbReference type="WBParaSite" id="HPBE_0000370601-mRNA-1"/>
    </source>
</evidence>
<dbReference type="Pfam" id="PF00098">
    <property type="entry name" value="zf-CCHC"/>
    <property type="match status" value="1"/>
</dbReference>
<dbReference type="GO" id="GO:0005737">
    <property type="term" value="C:cytoplasm"/>
    <property type="evidence" value="ECO:0007669"/>
    <property type="project" value="UniProtKB-ARBA"/>
</dbReference>
<organism evidence="5 6">
    <name type="scientific">Heligmosomoides polygyrus</name>
    <name type="common">Parasitic roundworm</name>
    <dbReference type="NCBI Taxonomy" id="6339"/>
    <lineage>
        <taxon>Eukaryota</taxon>
        <taxon>Metazoa</taxon>
        <taxon>Ecdysozoa</taxon>
        <taxon>Nematoda</taxon>
        <taxon>Chromadorea</taxon>
        <taxon>Rhabditida</taxon>
        <taxon>Rhabditina</taxon>
        <taxon>Rhabditomorpha</taxon>
        <taxon>Strongyloidea</taxon>
        <taxon>Heligmosomidae</taxon>
        <taxon>Heligmosomoides</taxon>
    </lineage>
</organism>
<dbReference type="GO" id="GO:0004190">
    <property type="term" value="F:aspartic-type endopeptidase activity"/>
    <property type="evidence" value="ECO:0007669"/>
    <property type="project" value="InterPro"/>
</dbReference>
<dbReference type="GO" id="GO:0006508">
    <property type="term" value="P:proteolysis"/>
    <property type="evidence" value="ECO:0007669"/>
    <property type="project" value="InterPro"/>
</dbReference>
<dbReference type="GO" id="GO:0008270">
    <property type="term" value="F:zinc ion binding"/>
    <property type="evidence" value="ECO:0007669"/>
    <property type="project" value="UniProtKB-KW"/>
</dbReference>
<dbReference type="GO" id="GO:0019899">
    <property type="term" value="F:enzyme binding"/>
    <property type="evidence" value="ECO:0007669"/>
    <property type="project" value="UniProtKB-ARBA"/>
</dbReference>
<dbReference type="EMBL" id="UZAH01012870">
    <property type="protein sequence ID" value="VDO40589.1"/>
    <property type="molecule type" value="Genomic_DNA"/>
</dbReference>
<dbReference type="InterPro" id="IPR001878">
    <property type="entry name" value="Znf_CCHC"/>
</dbReference>
<feature type="region of interest" description="Disordered" evidence="2">
    <location>
        <begin position="1"/>
        <end position="24"/>
    </location>
</feature>
<feature type="region of interest" description="Disordered" evidence="2">
    <location>
        <begin position="54"/>
        <end position="73"/>
    </location>
</feature>
<accession>A0A183FC14</accession>
<dbReference type="Gene3D" id="4.10.60.10">
    <property type="entry name" value="Zinc finger, CCHC-type"/>
    <property type="match status" value="1"/>
</dbReference>
<dbReference type="OrthoDB" id="9386882at2759"/>
<dbReference type="WBParaSite" id="HPBE_0000370601-mRNA-1">
    <property type="protein sequence ID" value="HPBE_0000370601-mRNA-1"/>
    <property type="gene ID" value="HPBE_0000370601"/>
</dbReference>
<sequence>MFPVQGANRSELVKDAQGTVSTSTSDITPPIRICWNCGKPGHFQRDCVKKEDVQHQDGTAPTHKSHQTTQQGKQTFKTVLENWSCNALGTNRQRSEMFGAKTTCEVQLLGRYHEALVDTGSQVSILPLDLLVAASNSEFDIDADVEEVKVDKNTSIYDASGRMMSFKGAVRLSLGLKGKLPRRVWNSSVPNHKAKAEDKK</sequence>
<dbReference type="InterPro" id="IPR001969">
    <property type="entry name" value="Aspartic_peptidase_AS"/>
</dbReference>
<dbReference type="InterPro" id="IPR036875">
    <property type="entry name" value="Znf_CCHC_sf"/>
</dbReference>
<evidence type="ECO:0000256" key="2">
    <source>
        <dbReference type="SAM" id="MobiDB-lite"/>
    </source>
</evidence>
<dbReference type="Proteomes" id="UP000050761">
    <property type="component" value="Unassembled WGS sequence"/>
</dbReference>
<dbReference type="GO" id="GO:0003676">
    <property type="term" value="F:nucleic acid binding"/>
    <property type="evidence" value="ECO:0007669"/>
    <property type="project" value="InterPro"/>
</dbReference>
<gene>
    <name evidence="4" type="ORF">HPBE_LOCUS3707</name>
</gene>
<evidence type="ECO:0000259" key="3">
    <source>
        <dbReference type="PROSITE" id="PS50158"/>
    </source>
</evidence>
<accession>A0A3P7VAX5</accession>
<proteinExistence type="predicted"/>